<feature type="transmembrane region" description="Helical" evidence="1">
    <location>
        <begin position="12"/>
        <end position="39"/>
    </location>
</feature>
<evidence type="ECO:0000313" key="3">
    <source>
        <dbReference type="Proteomes" id="UP001141806"/>
    </source>
</evidence>
<protein>
    <submittedName>
        <fullName evidence="2">Uncharacterized protein</fullName>
    </submittedName>
</protein>
<evidence type="ECO:0000313" key="2">
    <source>
        <dbReference type="EMBL" id="KAJ4972012.1"/>
    </source>
</evidence>
<reference evidence="2" key="1">
    <citation type="journal article" date="2023" name="Plant J.">
        <title>The genome of the king protea, Protea cynaroides.</title>
        <authorList>
            <person name="Chang J."/>
            <person name="Duong T.A."/>
            <person name="Schoeman C."/>
            <person name="Ma X."/>
            <person name="Roodt D."/>
            <person name="Barker N."/>
            <person name="Li Z."/>
            <person name="Van de Peer Y."/>
            <person name="Mizrachi E."/>
        </authorList>
    </citation>
    <scope>NUCLEOTIDE SEQUENCE</scope>
    <source>
        <tissue evidence="2">Young leaves</tissue>
    </source>
</reference>
<accession>A0A9Q0QU95</accession>
<organism evidence="2 3">
    <name type="scientific">Protea cynaroides</name>
    <dbReference type="NCBI Taxonomy" id="273540"/>
    <lineage>
        <taxon>Eukaryota</taxon>
        <taxon>Viridiplantae</taxon>
        <taxon>Streptophyta</taxon>
        <taxon>Embryophyta</taxon>
        <taxon>Tracheophyta</taxon>
        <taxon>Spermatophyta</taxon>
        <taxon>Magnoliopsida</taxon>
        <taxon>Proteales</taxon>
        <taxon>Proteaceae</taxon>
        <taxon>Protea</taxon>
    </lineage>
</organism>
<keyword evidence="3" id="KW-1185">Reference proteome</keyword>
<comment type="caution">
    <text evidence="2">The sequence shown here is derived from an EMBL/GenBank/DDBJ whole genome shotgun (WGS) entry which is preliminary data.</text>
</comment>
<dbReference type="EMBL" id="JAMYWD010000005">
    <property type="protein sequence ID" value="KAJ4972012.1"/>
    <property type="molecule type" value="Genomic_DNA"/>
</dbReference>
<gene>
    <name evidence="2" type="ORF">NE237_005111</name>
</gene>
<name>A0A9Q0QU95_9MAGN</name>
<keyword evidence="1" id="KW-0472">Membrane</keyword>
<sequence length="228" mass="25315">MKLEKMMMGTTWAGLGSIVTRIIFILYVLAILSSTFLGFDTEILVLANEHGESIYVDQLSPIQRTSFQSKQGLHFHRGLPPKISSPSLSSTSDKRGLTWNQMMTGGAQDLVGPRDDSKYALEAEDRPTPWPAILVRYHFCNNTVASSCLPFAGLRISLQISTFLVLVLSDLEFNFSAHCVFDTVEEAHLPGAHGVLSLLLFESSSQCTSGMKWFMLQTWDFASIPSFL</sequence>
<keyword evidence="1" id="KW-1133">Transmembrane helix</keyword>
<dbReference type="Proteomes" id="UP001141806">
    <property type="component" value="Unassembled WGS sequence"/>
</dbReference>
<dbReference type="AlphaFoldDB" id="A0A9Q0QU95"/>
<keyword evidence="1" id="KW-0812">Transmembrane</keyword>
<evidence type="ECO:0000256" key="1">
    <source>
        <dbReference type="SAM" id="Phobius"/>
    </source>
</evidence>
<proteinExistence type="predicted"/>